<comment type="caution">
    <text evidence="3">The sequence shown here is derived from an EMBL/GenBank/DDBJ whole genome shotgun (WGS) entry which is preliminary data.</text>
</comment>
<evidence type="ECO:0000256" key="2">
    <source>
        <dbReference type="SAM" id="Phobius"/>
    </source>
</evidence>
<dbReference type="AlphaFoldDB" id="A0A7C8INN6"/>
<keyword evidence="2" id="KW-0472">Membrane</keyword>
<keyword evidence="4" id="KW-1185">Reference proteome</keyword>
<evidence type="ECO:0000313" key="4">
    <source>
        <dbReference type="Proteomes" id="UP000481858"/>
    </source>
</evidence>
<accession>A0A7C8INN6</accession>
<dbReference type="OrthoDB" id="5086500at2759"/>
<dbReference type="InParanoid" id="A0A7C8INN6"/>
<evidence type="ECO:0000313" key="3">
    <source>
        <dbReference type="EMBL" id="KAF2968341.1"/>
    </source>
</evidence>
<dbReference type="Proteomes" id="UP000481858">
    <property type="component" value="Unassembled WGS sequence"/>
</dbReference>
<gene>
    <name evidence="3" type="ORF">GQX73_g5222</name>
</gene>
<evidence type="ECO:0000256" key="1">
    <source>
        <dbReference type="SAM" id="MobiDB-lite"/>
    </source>
</evidence>
<reference evidence="3 4" key="1">
    <citation type="submission" date="2019-12" db="EMBL/GenBank/DDBJ databases">
        <title>Draft genome sequence of the ascomycete Xylaria multiplex DSM 110363.</title>
        <authorList>
            <person name="Buettner E."/>
            <person name="Kellner H."/>
        </authorList>
    </citation>
    <scope>NUCLEOTIDE SEQUENCE [LARGE SCALE GENOMIC DNA]</scope>
    <source>
        <strain evidence="3 4">DSM 110363</strain>
    </source>
</reference>
<organism evidence="3 4">
    <name type="scientific">Xylaria multiplex</name>
    <dbReference type="NCBI Taxonomy" id="323545"/>
    <lineage>
        <taxon>Eukaryota</taxon>
        <taxon>Fungi</taxon>
        <taxon>Dikarya</taxon>
        <taxon>Ascomycota</taxon>
        <taxon>Pezizomycotina</taxon>
        <taxon>Sordariomycetes</taxon>
        <taxon>Xylariomycetidae</taxon>
        <taxon>Xylariales</taxon>
        <taxon>Xylariaceae</taxon>
        <taxon>Xylaria</taxon>
    </lineage>
</organism>
<keyword evidence="2" id="KW-1133">Transmembrane helix</keyword>
<keyword evidence="2" id="KW-0812">Transmembrane</keyword>
<dbReference type="PANTHER" id="PTHR34414:SF1">
    <property type="entry name" value="SUBTILISIN-LIKE SERINE PROTEASE"/>
    <property type="match status" value="1"/>
</dbReference>
<dbReference type="PANTHER" id="PTHR34414">
    <property type="entry name" value="HET DOMAIN-CONTAINING PROTEIN-RELATED"/>
    <property type="match status" value="1"/>
</dbReference>
<feature type="region of interest" description="Disordered" evidence="1">
    <location>
        <begin position="317"/>
        <end position="340"/>
    </location>
</feature>
<feature type="transmembrane region" description="Helical" evidence="2">
    <location>
        <begin position="274"/>
        <end position="307"/>
    </location>
</feature>
<dbReference type="EMBL" id="WUBL01000052">
    <property type="protein sequence ID" value="KAF2968341.1"/>
    <property type="molecule type" value="Genomic_DNA"/>
</dbReference>
<dbReference type="InterPro" id="IPR046536">
    <property type="entry name" value="DUF6601"/>
</dbReference>
<protein>
    <submittedName>
        <fullName evidence="3">Uncharacterized protein</fullName>
    </submittedName>
</protein>
<proteinExistence type="predicted"/>
<dbReference type="Pfam" id="PF20246">
    <property type="entry name" value="DUF6601"/>
    <property type="match status" value="1"/>
</dbReference>
<name>A0A7C8INN6_9PEZI</name>
<sequence>MDPAPPFKREDELCGELEINNTPAETTLPGDPRISLTDPEIHKSLEDELITEQLNKLAPHFWLITTQSSDNILSLTEQAVQGREITITENPGLHLVWLHRRIFIKPLPKYLMSYAFWKHYLCSDNPDIAKDKQMKLFKAAQGFIRSYAYLIRHESDFRMATDEKKRLIPEGISYTSFAHFIDACKEVGDDDVSPRYKVGELRLKRLNFWNKVFFHGSYYRVKWQYSEYFAQFYAPLLFAFALFSLLTSSMQLVLAVPMVLQLDTSWFMFARAAWGLGLFIIFLVASLIAFLLITLVSLVGAEIGYALRDLYLSSREKQAPRDQEYQTGQPGSKPQPEYTP</sequence>
<feature type="transmembrane region" description="Helical" evidence="2">
    <location>
        <begin position="232"/>
        <end position="254"/>
    </location>
</feature>